<sequence>MSCISLALQSKTFDPDRKDVKFDCEPITEVLSKDSILFLRNGFSFAEEDPSSGFMILPVTPKVDGLSKYFNNGSK</sequence>
<evidence type="ECO:0000313" key="1">
    <source>
        <dbReference type="EMBL" id="MCH7400202.1"/>
    </source>
</evidence>
<accession>A0ABS9UUA4</accession>
<proteinExistence type="predicted"/>
<evidence type="ECO:0000313" key="2">
    <source>
        <dbReference type="Proteomes" id="UP001165488"/>
    </source>
</evidence>
<dbReference type="Proteomes" id="UP001165488">
    <property type="component" value="Unassembled WGS sequence"/>
</dbReference>
<protein>
    <submittedName>
        <fullName evidence="1">Uncharacterized protein</fullName>
    </submittedName>
</protein>
<dbReference type="EMBL" id="JAKZGS010000035">
    <property type="protein sequence ID" value="MCH7400202.1"/>
    <property type="molecule type" value="Genomic_DNA"/>
</dbReference>
<organism evidence="1 2">
    <name type="scientific">Belliella calami</name>
    <dbReference type="NCBI Taxonomy" id="2923436"/>
    <lineage>
        <taxon>Bacteria</taxon>
        <taxon>Pseudomonadati</taxon>
        <taxon>Bacteroidota</taxon>
        <taxon>Cytophagia</taxon>
        <taxon>Cytophagales</taxon>
        <taxon>Cyclobacteriaceae</taxon>
        <taxon>Belliella</taxon>
    </lineage>
</organism>
<keyword evidence="2" id="KW-1185">Reference proteome</keyword>
<reference evidence="1" key="1">
    <citation type="submission" date="2022-03" db="EMBL/GenBank/DDBJ databases">
        <title>De novo assembled genomes of Belliella spp. (Cyclobacteriaceae) strains.</title>
        <authorList>
            <person name="Szabo A."/>
            <person name="Korponai K."/>
            <person name="Felfoldi T."/>
        </authorList>
    </citation>
    <scope>NUCLEOTIDE SEQUENCE</scope>
    <source>
        <strain evidence="1">DSM 107340</strain>
    </source>
</reference>
<gene>
    <name evidence="1" type="ORF">MM236_19570</name>
</gene>
<comment type="caution">
    <text evidence="1">The sequence shown here is derived from an EMBL/GenBank/DDBJ whole genome shotgun (WGS) entry which is preliminary data.</text>
</comment>
<name>A0ABS9UUA4_9BACT</name>